<organism evidence="3 4">
    <name type="scientific">Acididesulfobacter guangdongensis</name>
    <dbReference type="NCBI Taxonomy" id="2597225"/>
    <lineage>
        <taxon>Bacteria</taxon>
        <taxon>Deltaproteobacteria</taxon>
        <taxon>Candidatus Acidulodesulfobacterales</taxon>
        <taxon>Candidatus Acididesulfobacter</taxon>
    </lineage>
</organism>
<dbReference type="InterPro" id="IPR000160">
    <property type="entry name" value="GGDEF_dom"/>
</dbReference>
<feature type="transmembrane region" description="Helical" evidence="1">
    <location>
        <begin position="55"/>
        <end position="77"/>
    </location>
</feature>
<keyword evidence="1" id="KW-1133">Transmembrane helix</keyword>
<dbReference type="SMART" id="SM00267">
    <property type="entry name" value="GGDEF"/>
    <property type="match status" value="1"/>
</dbReference>
<feature type="transmembrane region" description="Helical" evidence="1">
    <location>
        <begin position="7"/>
        <end position="35"/>
    </location>
</feature>
<evidence type="ECO:0000313" key="4">
    <source>
        <dbReference type="Proteomes" id="UP000316562"/>
    </source>
</evidence>
<evidence type="ECO:0000313" key="3">
    <source>
        <dbReference type="EMBL" id="RZD15782.1"/>
    </source>
</evidence>
<dbReference type="InterPro" id="IPR050469">
    <property type="entry name" value="Diguanylate_Cyclase"/>
</dbReference>
<sequence length="269" mass="31290">MDKEKKIFYILTLSIIIEICLVLVVLFISSNFLIYNDFSVLREINKSIFIGAKNFIYISFILEFILFISAITVVWIITRYKKIFFEKNSEDIAMTDSLTGLYNRRYFDSFYENIFDQASRYSTIFSLIMCDIDHFKKINDTYGHDKGDVVLKEVAKILKNNIRKSDIAARYGGEEFMIVLPQTELSNCLDVARKIKTLISKINIKDTGKITISMGVISYSKEFEDKAKDFLKKVDELLYDAKNRGRNRIISVDANNENIEVSENPWIDD</sequence>
<dbReference type="Proteomes" id="UP000316562">
    <property type="component" value="Unassembled WGS sequence"/>
</dbReference>
<evidence type="ECO:0000256" key="1">
    <source>
        <dbReference type="SAM" id="Phobius"/>
    </source>
</evidence>
<gene>
    <name evidence="3" type="ORF">EVJ46_09690</name>
</gene>
<dbReference type="PROSITE" id="PS50887">
    <property type="entry name" value="GGDEF"/>
    <property type="match status" value="1"/>
</dbReference>
<dbReference type="CDD" id="cd01949">
    <property type="entry name" value="GGDEF"/>
    <property type="match status" value="1"/>
</dbReference>
<dbReference type="GO" id="GO:0052621">
    <property type="term" value="F:diguanylate cyclase activity"/>
    <property type="evidence" value="ECO:0007669"/>
    <property type="project" value="TreeGrafter"/>
</dbReference>
<evidence type="ECO:0000259" key="2">
    <source>
        <dbReference type="PROSITE" id="PS50887"/>
    </source>
</evidence>
<proteinExistence type="predicted"/>
<protein>
    <submittedName>
        <fullName evidence="3">GGDEF domain-containing protein</fullName>
    </submittedName>
</protein>
<dbReference type="Pfam" id="PF00990">
    <property type="entry name" value="GGDEF"/>
    <property type="match status" value="1"/>
</dbReference>
<dbReference type="InterPro" id="IPR029787">
    <property type="entry name" value="Nucleotide_cyclase"/>
</dbReference>
<comment type="caution">
    <text evidence="3">The sequence shown here is derived from an EMBL/GenBank/DDBJ whole genome shotgun (WGS) entry which is preliminary data.</text>
</comment>
<dbReference type="AlphaFoldDB" id="A0A519BET9"/>
<keyword evidence="1" id="KW-0812">Transmembrane</keyword>
<dbReference type="Gene3D" id="3.30.70.270">
    <property type="match status" value="1"/>
</dbReference>
<feature type="domain" description="GGDEF" evidence="2">
    <location>
        <begin position="123"/>
        <end position="254"/>
    </location>
</feature>
<reference evidence="3 4" key="1">
    <citation type="journal article" date="2019" name="ISME J.">
        <title>Insights into ecological role of a new deltaproteobacterial order Candidatus Acidulodesulfobacterales by metagenomics and metatranscriptomics.</title>
        <authorList>
            <person name="Tan S."/>
            <person name="Liu J."/>
            <person name="Fang Y."/>
            <person name="Hedlund B.P."/>
            <person name="Lian Z.H."/>
            <person name="Huang L.Y."/>
            <person name="Li J.T."/>
            <person name="Huang L.N."/>
            <person name="Li W.J."/>
            <person name="Jiang H.C."/>
            <person name="Dong H.L."/>
            <person name="Shu W.S."/>
        </authorList>
    </citation>
    <scope>NUCLEOTIDE SEQUENCE [LARGE SCALE GENOMIC DNA]</scope>
    <source>
        <strain evidence="3">AP2</strain>
    </source>
</reference>
<dbReference type="FunFam" id="3.30.70.270:FF:000001">
    <property type="entry name" value="Diguanylate cyclase domain protein"/>
    <property type="match status" value="1"/>
</dbReference>
<dbReference type="EMBL" id="SGBC01000004">
    <property type="protein sequence ID" value="RZD15782.1"/>
    <property type="molecule type" value="Genomic_DNA"/>
</dbReference>
<name>A0A519BET9_ACIG2</name>
<dbReference type="NCBIfam" id="TIGR00254">
    <property type="entry name" value="GGDEF"/>
    <property type="match status" value="1"/>
</dbReference>
<dbReference type="PANTHER" id="PTHR45138:SF9">
    <property type="entry name" value="DIGUANYLATE CYCLASE DGCM-RELATED"/>
    <property type="match status" value="1"/>
</dbReference>
<keyword evidence="1" id="KW-0472">Membrane</keyword>
<dbReference type="PANTHER" id="PTHR45138">
    <property type="entry name" value="REGULATORY COMPONENTS OF SENSORY TRANSDUCTION SYSTEM"/>
    <property type="match status" value="1"/>
</dbReference>
<accession>A0A519BET9</accession>
<dbReference type="SUPFAM" id="SSF55073">
    <property type="entry name" value="Nucleotide cyclase"/>
    <property type="match status" value="1"/>
</dbReference>
<dbReference type="InterPro" id="IPR043128">
    <property type="entry name" value="Rev_trsase/Diguanyl_cyclase"/>
</dbReference>